<dbReference type="SUPFAM" id="SSF51197">
    <property type="entry name" value="Clavaminate synthase-like"/>
    <property type="match status" value="1"/>
</dbReference>
<dbReference type="Gene3D" id="3.60.130.10">
    <property type="entry name" value="Clavaminate synthase-like"/>
    <property type="match status" value="1"/>
</dbReference>
<comment type="caution">
    <text evidence="8">The sequence shown here is derived from an EMBL/GenBank/DDBJ whole genome shotgun (WGS) entry which is preliminary data.</text>
</comment>
<dbReference type="GO" id="GO:0051213">
    <property type="term" value="F:dioxygenase activity"/>
    <property type="evidence" value="ECO:0007669"/>
    <property type="project" value="UniProtKB-KW"/>
</dbReference>
<comment type="similarity">
    <text evidence="2">Belongs to the TfdA dioxygenase family.</text>
</comment>
<gene>
    <name evidence="8" type="ORF">GCM10010191_06710</name>
</gene>
<sequence length="268" mass="29862">MMETRALSPSLGVAVSGVEDPFDDTLISRCLEALKWRGVLLVRGLDLDDAGQLAFSRKLGEVVALRGREIFTVSLDPSKNPMAEYLKGTFDWHLDGTSDEVPIKATTLTARHVAMVGGGTEFASTYAAYENLSEANRRRYDGLRVVHSFEAAQRLVKPDPSEKELAGWRSVPTREMSLVWERRDGRRSLVIGATADHIVGMDPAESRALLDELLEWSTQPRFCYTHDWAVGDLVMWDNTGILHRALPYDASSQRTLHRTTIVGEEAFA</sequence>
<evidence type="ECO:0000259" key="7">
    <source>
        <dbReference type="Pfam" id="PF02668"/>
    </source>
</evidence>
<evidence type="ECO:0000256" key="5">
    <source>
        <dbReference type="ARBA" id="ARBA00023002"/>
    </source>
</evidence>
<feature type="domain" description="TauD/TfdA-like" evidence="7">
    <location>
        <begin position="5"/>
        <end position="260"/>
    </location>
</feature>
<reference evidence="8 9" key="1">
    <citation type="journal article" date="2019" name="Int. J. Syst. Evol. Microbiol.">
        <title>The Global Catalogue of Microorganisms (GCM) 10K type strain sequencing project: providing services to taxonomists for standard genome sequencing and annotation.</title>
        <authorList>
            <consortium name="The Broad Institute Genomics Platform"/>
            <consortium name="The Broad Institute Genome Sequencing Center for Infectious Disease"/>
            <person name="Wu L."/>
            <person name="Ma J."/>
        </authorList>
    </citation>
    <scope>NUCLEOTIDE SEQUENCE [LARGE SCALE GENOMIC DNA]</scope>
    <source>
        <strain evidence="8 9">JCM 3325</strain>
    </source>
</reference>
<keyword evidence="6" id="KW-0408">Iron</keyword>
<keyword evidence="5" id="KW-0560">Oxidoreductase</keyword>
<keyword evidence="9" id="KW-1185">Reference proteome</keyword>
<dbReference type="Proteomes" id="UP001501231">
    <property type="component" value="Unassembled WGS sequence"/>
</dbReference>
<dbReference type="EMBL" id="BAAARW010000002">
    <property type="protein sequence ID" value="GAA2401977.1"/>
    <property type="molecule type" value="Genomic_DNA"/>
</dbReference>
<dbReference type="PANTHER" id="PTHR43779:SF2">
    <property type="entry name" value="ALPHA-KETOGLUTARATE-DEPENDENT XANTHINE DIOXYGENASE XAN1"/>
    <property type="match status" value="1"/>
</dbReference>
<evidence type="ECO:0000313" key="8">
    <source>
        <dbReference type="EMBL" id="GAA2401977.1"/>
    </source>
</evidence>
<keyword evidence="4 8" id="KW-0223">Dioxygenase</keyword>
<protein>
    <submittedName>
        <fullName evidence="8">TauD/TfdA family dioxygenase</fullName>
    </submittedName>
</protein>
<evidence type="ECO:0000256" key="6">
    <source>
        <dbReference type="ARBA" id="ARBA00023004"/>
    </source>
</evidence>
<proteinExistence type="inferred from homology"/>
<comment type="cofactor">
    <cofactor evidence="1">
        <name>Fe(2+)</name>
        <dbReference type="ChEBI" id="CHEBI:29033"/>
    </cofactor>
</comment>
<evidence type="ECO:0000256" key="3">
    <source>
        <dbReference type="ARBA" id="ARBA00022723"/>
    </source>
</evidence>
<evidence type="ECO:0000313" key="9">
    <source>
        <dbReference type="Proteomes" id="UP001501231"/>
    </source>
</evidence>
<dbReference type="PANTHER" id="PTHR43779">
    <property type="entry name" value="DIOXYGENASE RV0097-RELATED"/>
    <property type="match status" value="1"/>
</dbReference>
<evidence type="ECO:0000256" key="2">
    <source>
        <dbReference type="ARBA" id="ARBA00005896"/>
    </source>
</evidence>
<organism evidence="8 9">
    <name type="scientific">Actinomadura vinacea</name>
    <dbReference type="NCBI Taxonomy" id="115336"/>
    <lineage>
        <taxon>Bacteria</taxon>
        <taxon>Bacillati</taxon>
        <taxon>Actinomycetota</taxon>
        <taxon>Actinomycetes</taxon>
        <taxon>Streptosporangiales</taxon>
        <taxon>Thermomonosporaceae</taxon>
        <taxon>Actinomadura</taxon>
    </lineage>
</organism>
<dbReference type="RefSeq" id="WP_344586870.1">
    <property type="nucleotide sequence ID" value="NZ_BAAARW010000002.1"/>
</dbReference>
<dbReference type="InterPro" id="IPR042098">
    <property type="entry name" value="TauD-like_sf"/>
</dbReference>
<name>A0ABN3IE38_9ACTN</name>
<dbReference type="InterPro" id="IPR003819">
    <property type="entry name" value="TauD/TfdA-like"/>
</dbReference>
<dbReference type="InterPro" id="IPR051178">
    <property type="entry name" value="TfdA_dioxygenase"/>
</dbReference>
<dbReference type="Pfam" id="PF02668">
    <property type="entry name" value="TauD"/>
    <property type="match status" value="1"/>
</dbReference>
<accession>A0ABN3IE38</accession>
<evidence type="ECO:0000256" key="1">
    <source>
        <dbReference type="ARBA" id="ARBA00001954"/>
    </source>
</evidence>
<keyword evidence="3" id="KW-0479">Metal-binding</keyword>
<evidence type="ECO:0000256" key="4">
    <source>
        <dbReference type="ARBA" id="ARBA00022964"/>
    </source>
</evidence>